<evidence type="ECO:0000313" key="4">
    <source>
        <dbReference type="Proteomes" id="UP000094707"/>
    </source>
</evidence>
<sequence length="131" mass="13700">MSISVLGILMIVATIAIFAYIGISSLSSTISSDVDSGSAYDKIASLNSDYSTLSGQYDKTKTQVDSSGNANITAEYNDANLQLVKAKNAINDAQSAVSAGKSSDEINSRISTAESQLQTAKESLSKVNAMF</sequence>
<gene>
    <name evidence="3" type="ORF">MCBB_1737</name>
</gene>
<keyword evidence="2" id="KW-0812">Transmembrane</keyword>
<keyword evidence="1" id="KW-0175">Coiled coil</keyword>
<protein>
    <submittedName>
        <fullName evidence="3">Uncharacterized protein</fullName>
    </submittedName>
</protein>
<name>A0A1D3L3S4_9EURY</name>
<accession>A0A1D3L3S4</accession>
<dbReference type="Proteomes" id="UP000094707">
    <property type="component" value="Chromosome I"/>
</dbReference>
<keyword evidence="4" id="KW-1185">Reference proteome</keyword>
<proteinExistence type="predicted"/>
<dbReference type="AlphaFoldDB" id="A0A1D3L3S4"/>
<feature type="coiled-coil region" evidence="1">
    <location>
        <begin position="69"/>
        <end position="130"/>
    </location>
</feature>
<feature type="transmembrane region" description="Helical" evidence="2">
    <location>
        <begin position="6"/>
        <end position="23"/>
    </location>
</feature>
<keyword evidence="2" id="KW-0472">Membrane</keyword>
<evidence type="ECO:0000256" key="2">
    <source>
        <dbReference type="SAM" id="Phobius"/>
    </source>
</evidence>
<keyword evidence="2" id="KW-1133">Transmembrane helix</keyword>
<dbReference type="EMBL" id="LT607756">
    <property type="protein sequence ID" value="SCG86292.1"/>
    <property type="molecule type" value="Genomic_DNA"/>
</dbReference>
<dbReference type="KEGG" id="mcub:MCBB_1737"/>
<reference evidence="3 4" key="1">
    <citation type="submission" date="2016-08" db="EMBL/GenBank/DDBJ databases">
        <authorList>
            <person name="Seilhamer J.J."/>
        </authorList>
    </citation>
    <scope>NUCLEOTIDE SEQUENCE [LARGE SCALE GENOMIC DNA]</scope>
    <source>
        <strain evidence="3">Buetzberg</strain>
    </source>
</reference>
<organism evidence="3 4">
    <name type="scientific">Methanobacterium congolense</name>
    <dbReference type="NCBI Taxonomy" id="118062"/>
    <lineage>
        <taxon>Archaea</taxon>
        <taxon>Methanobacteriati</taxon>
        <taxon>Methanobacteriota</taxon>
        <taxon>Methanomada group</taxon>
        <taxon>Methanobacteria</taxon>
        <taxon>Methanobacteriales</taxon>
        <taxon>Methanobacteriaceae</taxon>
        <taxon>Methanobacterium</taxon>
    </lineage>
</organism>
<evidence type="ECO:0000256" key="1">
    <source>
        <dbReference type="SAM" id="Coils"/>
    </source>
</evidence>
<evidence type="ECO:0000313" key="3">
    <source>
        <dbReference type="EMBL" id="SCG86292.1"/>
    </source>
</evidence>